<evidence type="ECO:0000256" key="1">
    <source>
        <dbReference type="SAM" id="Phobius"/>
    </source>
</evidence>
<dbReference type="EMBL" id="SPKJ01000002">
    <property type="protein sequence ID" value="MYZ46376.1"/>
    <property type="molecule type" value="Genomic_DNA"/>
</dbReference>
<name>A0A964T0W8_9HYPH</name>
<keyword evidence="2" id="KW-0732">Signal</keyword>
<keyword evidence="1" id="KW-0812">Transmembrane</keyword>
<evidence type="ECO:0000256" key="2">
    <source>
        <dbReference type="SAM" id="SignalP"/>
    </source>
</evidence>
<dbReference type="OrthoDB" id="7173378at2"/>
<dbReference type="RefSeq" id="WP_161138712.1">
    <property type="nucleotide sequence ID" value="NZ_SPKJ01000002.1"/>
</dbReference>
<keyword evidence="1" id="KW-0472">Membrane</keyword>
<dbReference type="Pfam" id="PF04241">
    <property type="entry name" value="DUF423"/>
    <property type="match status" value="1"/>
</dbReference>
<feature type="signal peptide" evidence="2">
    <location>
        <begin position="1"/>
        <end position="26"/>
    </location>
</feature>
<feature type="chain" id="PRO_5036855584" evidence="2">
    <location>
        <begin position="27"/>
        <end position="127"/>
    </location>
</feature>
<keyword evidence="4" id="KW-1185">Reference proteome</keyword>
<reference evidence="3" key="1">
    <citation type="submission" date="2019-03" db="EMBL/GenBank/DDBJ databases">
        <title>Afifella sp. nov., isolated from activated sludge.</title>
        <authorList>
            <person name="Li Q."/>
            <person name="Liu Y."/>
        </authorList>
    </citation>
    <scope>NUCLEOTIDE SEQUENCE</scope>
    <source>
        <strain evidence="3">L72</strain>
    </source>
</reference>
<protein>
    <submittedName>
        <fullName evidence="3">DUF423 domain-containing protein</fullName>
    </submittedName>
</protein>
<accession>A0A964T0W8</accession>
<dbReference type="Proteomes" id="UP000773614">
    <property type="component" value="Unassembled WGS sequence"/>
</dbReference>
<sequence length="127" mass="12422">MAAGRLAHRLVHALAALMGGAGVALAAAAAHVTGGGNLETAAYFLLFHAAAVIALAAAPGRAALIAAAQWMLLAGALVFSGTLALGALLDIHLAPSPAPWGGTLMILGWLVAAAGLFAPGEPSARSR</sequence>
<dbReference type="AlphaFoldDB" id="A0A964T0W8"/>
<evidence type="ECO:0000313" key="3">
    <source>
        <dbReference type="EMBL" id="MYZ46376.1"/>
    </source>
</evidence>
<feature type="transmembrane region" description="Helical" evidence="1">
    <location>
        <begin position="70"/>
        <end position="94"/>
    </location>
</feature>
<feature type="transmembrane region" description="Helical" evidence="1">
    <location>
        <begin position="40"/>
        <end position="58"/>
    </location>
</feature>
<proteinExistence type="predicted"/>
<dbReference type="InterPro" id="IPR006696">
    <property type="entry name" value="DUF423"/>
</dbReference>
<keyword evidence="1" id="KW-1133">Transmembrane helix</keyword>
<organism evidence="3 4">
    <name type="scientific">Propylenella binzhouense</name>
    <dbReference type="NCBI Taxonomy" id="2555902"/>
    <lineage>
        <taxon>Bacteria</taxon>
        <taxon>Pseudomonadati</taxon>
        <taxon>Pseudomonadota</taxon>
        <taxon>Alphaproteobacteria</taxon>
        <taxon>Hyphomicrobiales</taxon>
        <taxon>Propylenellaceae</taxon>
        <taxon>Propylenella</taxon>
    </lineage>
</organism>
<feature type="transmembrane region" description="Helical" evidence="1">
    <location>
        <begin position="100"/>
        <end position="118"/>
    </location>
</feature>
<comment type="caution">
    <text evidence="3">The sequence shown here is derived from an EMBL/GenBank/DDBJ whole genome shotgun (WGS) entry which is preliminary data.</text>
</comment>
<gene>
    <name evidence="3" type="ORF">E4O86_01385</name>
</gene>
<evidence type="ECO:0000313" key="4">
    <source>
        <dbReference type="Proteomes" id="UP000773614"/>
    </source>
</evidence>